<protein>
    <submittedName>
        <fullName evidence="6">Predicted protein</fullName>
    </submittedName>
</protein>
<accession>F6LP59</accession>
<dbReference type="GO" id="GO:0000398">
    <property type="term" value="P:mRNA splicing, via spliceosome"/>
    <property type="evidence" value="ECO:0007669"/>
    <property type="project" value="InterPro"/>
</dbReference>
<feature type="non-terminal residue" evidence="6">
    <location>
        <position position="1"/>
    </location>
</feature>
<evidence type="ECO:0000256" key="4">
    <source>
        <dbReference type="ARBA" id="ARBA00023242"/>
    </source>
</evidence>
<keyword evidence="2" id="KW-0433">Leucine-rich repeat</keyword>
<dbReference type="PANTHER" id="PTHR10552">
    <property type="entry name" value="U2 SMALL NUCLEAR RIBONUCLEOPROTEIN A"/>
    <property type="match status" value="1"/>
</dbReference>
<reference evidence="6" key="1">
    <citation type="submission" date="2011-02" db="EMBL/GenBank/DDBJ databases">
        <title>De novo genome sequencing and comparative genomics of the date palm (Phoenix dactylifera).</title>
        <authorList>
            <person name="Chaluvadi S.R."/>
            <person name="Pontaroli A.C."/>
            <person name="Wang H."/>
            <person name="Garsmeur O."/>
            <person name="D'hont A."/>
            <person name="Bennetzen J.L."/>
        </authorList>
    </citation>
    <scope>NUCLEOTIDE SEQUENCE</scope>
</reference>
<feature type="region of interest" description="Disordered" evidence="5">
    <location>
        <begin position="100"/>
        <end position="133"/>
    </location>
</feature>
<proteinExistence type="predicted"/>
<reference evidence="6" key="2">
    <citation type="submission" date="2011-06" db="EMBL/GenBank/DDBJ databases">
        <title>Construction and characterization of date palm (Phoenix dactylifera cv. Deglet Noor) fosmid library.</title>
        <authorList>
            <person name="Al-Dous E.K."/>
            <person name="George B."/>
            <person name="Al-Mahmoud M."/>
            <person name="Al-Jaber M."/>
            <person name="Wang H."/>
            <person name="Salameh Y."/>
            <person name="Al-Azwani E."/>
            <person name="Chaluvadi S."/>
            <person name="Pontaroli A."/>
            <person name="DeBarry J."/>
            <person name="Ohlrogge J."/>
            <person name="Arondel V."/>
            <person name="Saie I."/>
            <person name="Suliman-Elmeer K."/>
            <person name="Bennetzen J."/>
            <person name="Kruegger R."/>
            <person name="Malek J."/>
        </authorList>
    </citation>
    <scope>NUCLEOTIDE SEQUENCE</scope>
</reference>
<dbReference type="EMBL" id="JF313261">
    <property type="protein sequence ID" value="AEG74554.1"/>
    <property type="molecule type" value="Genomic_DNA"/>
</dbReference>
<feature type="region of interest" description="Disordered" evidence="5">
    <location>
        <begin position="171"/>
        <end position="249"/>
    </location>
</feature>
<feature type="compositionally biased region" description="Low complexity" evidence="5">
    <location>
        <begin position="230"/>
        <end position="249"/>
    </location>
</feature>
<sequence length="348" mass="39049">APDFPRLEKIKDEKTNLRYSVHLRGRNHRPKFPFESYNQIDYFKKSNPMQSILDIPGVFDCHPKDKISSAITSPVEFLRAIGLKMDLERHEAEHLFASKEAEEEAKKVPAKTFTPGEAPDVSDVSKAEEAPKVVAPTPEQITAIKAAIVNSQTLEEVARLEKALKSGQIPAEFQIPDKDVHMDPTHAKDDKMDMDGQNEVNDAQDQKETEDPTPIEQWRDSKLRTSGDMGNESSSSNLSTSNSTESGSSTNLIITTVSSEPLPSVVLHRSSRPRNFREASSNLLWQKAMSDKLQALHDTHSWDLTDLPPEKTAVGYDVLEIQFLEQQFLGQQFEMKDLGSLSYFLGLK</sequence>
<dbReference type="AlphaFoldDB" id="F6LP59"/>
<evidence type="ECO:0000256" key="1">
    <source>
        <dbReference type="ARBA" id="ARBA00004123"/>
    </source>
</evidence>
<dbReference type="PANTHER" id="PTHR10552:SF6">
    <property type="entry name" value="U2 SMALL NUCLEAR RIBONUCLEOPROTEIN A"/>
    <property type="match status" value="1"/>
</dbReference>
<evidence type="ECO:0000256" key="2">
    <source>
        <dbReference type="ARBA" id="ARBA00022614"/>
    </source>
</evidence>
<dbReference type="GO" id="GO:0030620">
    <property type="term" value="F:U2 snRNA binding"/>
    <property type="evidence" value="ECO:0007669"/>
    <property type="project" value="InterPro"/>
</dbReference>
<evidence type="ECO:0000313" key="6">
    <source>
        <dbReference type="EMBL" id="AEG74554.1"/>
    </source>
</evidence>
<keyword evidence="3" id="KW-0677">Repeat</keyword>
<feature type="compositionally biased region" description="Basic and acidic residues" evidence="5">
    <location>
        <begin position="175"/>
        <end position="194"/>
    </location>
</feature>
<comment type="subcellular location">
    <subcellularLocation>
        <location evidence="1">Nucleus</location>
    </subcellularLocation>
</comment>
<evidence type="ECO:0000256" key="3">
    <source>
        <dbReference type="ARBA" id="ARBA00022737"/>
    </source>
</evidence>
<name>F6LP59_PHODC</name>
<dbReference type="GO" id="GO:0005634">
    <property type="term" value="C:nucleus"/>
    <property type="evidence" value="ECO:0007669"/>
    <property type="project" value="UniProtKB-SubCell"/>
</dbReference>
<organism evidence="6">
    <name type="scientific">Phoenix dactylifera</name>
    <name type="common">Date palm</name>
    <dbReference type="NCBI Taxonomy" id="42345"/>
    <lineage>
        <taxon>Eukaryota</taxon>
        <taxon>Viridiplantae</taxon>
        <taxon>Streptophyta</taxon>
        <taxon>Embryophyta</taxon>
        <taxon>Tracheophyta</taxon>
        <taxon>Spermatophyta</taxon>
        <taxon>Magnoliopsida</taxon>
        <taxon>Liliopsida</taxon>
        <taxon>Arecaceae</taxon>
        <taxon>Coryphoideae</taxon>
        <taxon>Phoeniceae</taxon>
        <taxon>Phoenix</taxon>
    </lineage>
</organism>
<dbReference type="InterPro" id="IPR044640">
    <property type="entry name" value="RU2A"/>
</dbReference>
<feature type="non-terminal residue" evidence="6">
    <location>
        <position position="348"/>
    </location>
</feature>
<evidence type="ECO:0000256" key="5">
    <source>
        <dbReference type="SAM" id="MobiDB-lite"/>
    </source>
</evidence>
<keyword evidence="4" id="KW-0539">Nucleus</keyword>